<dbReference type="AlphaFoldDB" id="A0A1F6MQM1"/>
<proteinExistence type="predicted"/>
<evidence type="ECO:0000313" key="2">
    <source>
        <dbReference type="Proteomes" id="UP000178347"/>
    </source>
</evidence>
<organism evidence="1 2">
    <name type="scientific">Candidatus Magasanikbacteria bacterium RIFCSPLOWO2_12_FULL_43_12</name>
    <dbReference type="NCBI Taxonomy" id="1798692"/>
    <lineage>
        <taxon>Bacteria</taxon>
        <taxon>Candidatus Magasanikiibacteriota</taxon>
    </lineage>
</organism>
<reference evidence="1 2" key="1">
    <citation type="journal article" date="2016" name="Nat. Commun.">
        <title>Thousands of microbial genomes shed light on interconnected biogeochemical processes in an aquifer system.</title>
        <authorList>
            <person name="Anantharaman K."/>
            <person name="Brown C.T."/>
            <person name="Hug L.A."/>
            <person name="Sharon I."/>
            <person name="Castelle C.J."/>
            <person name="Probst A.J."/>
            <person name="Thomas B.C."/>
            <person name="Singh A."/>
            <person name="Wilkins M.J."/>
            <person name="Karaoz U."/>
            <person name="Brodie E.L."/>
            <person name="Williams K.H."/>
            <person name="Hubbard S.S."/>
            <person name="Banfield J.F."/>
        </authorList>
    </citation>
    <scope>NUCLEOTIDE SEQUENCE [LARGE SCALE GENOMIC DNA]</scope>
</reference>
<comment type="caution">
    <text evidence="1">The sequence shown here is derived from an EMBL/GenBank/DDBJ whole genome shotgun (WGS) entry which is preliminary data.</text>
</comment>
<accession>A0A1F6MQM1</accession>
<name>A0A1F6MQM1_9BACT</name>
<protein>
    <submittedName>
        <fullName evidence="1">Uncharacterized protein</fullName>
    </submittedName>
</protein>
<dbReference type="InterPro" id="IPR021655">
    <property type="entry name" value="Put_metal-bd"/>
</dbReference>
<evidence type="ECO:0000313" key="1">
    <source>
        <dbReference type="EMBL" id="OGH73961.1"/>
    </source>
</evidence>
<dbReference type="Proteomes" id="UP000178347">
    <property type="component" value="Unassembled WGS sequence"/>
</dbReference>
<dbReference type="EMBL" id="MFQN01000033">
    <property type="protein sequence ID" value="OGH73961.1"/>
    <property type="molecule type" value="Genomic_DNA"/>
</dbReference>
<sequence length="175" mass="19385">MIYRWDNLRFVCALLLCSVVVWWVFFDSPPKPDDVKKSKPTTTAVFNIIPDEDGDWFIVGSVEEACRNAPTGWSHEKCVSILTASFKAGDCDGRDSTVHPGASELNDGKDNDCDGEVDEMMCFTNEDCDSPPTGFKPFPGDDTFWSNGVDSYGCIDQKCASCRDTDQDGFCDYAP</sequence>
<gene>
    <name evidence="1" type="ORF">A3G00_03590</name>
</gene>
<dbReference type="Pfam" id="PF11617">
    <property type="entry name" value="Cu-binding_MopE"/>
    <property type="match status" value="1"/>
</dbReference>